<dbReference type="Proteomes" id="UP000789525">
    <property type="component" value="Unassembled WGS sequence"/>
</dbReference>
<feature type="non-terminal residue" evidence="1">
    <location>
        <position position="1"/>
    </location>
</feature>
<sequence length="78" mass="9007">PSVEEVSKWSPKNVITFLETKKDELFLRDQDIKVFEDNWVAGRAFLNLTVEKLERWGMSGGPAETIVDLIKEIKGERE</sequence>
<accession>A0ACA9QTA7</accession>
<protein>
    <submittedName>
        <fullName evidence="1">7716_t:CDS:1</fullName>
    </submittedName>
</protein>
<organism evidence="1 2">
    <name type="scientific">Acaulospora colombiana</name>
    <dbReference type="NCBI Taxonomy" id="27376"/>
    <lineage>
        <taxon>Eukaryota</taxon>
        <taxon>Fungi</taxon>
        <taxon>Fungi incertae sedis</taxon>
        <taxon>Mucoromycota</taxon>
        <taxon>Glomeromycotina</taxon>
        <taxon>Glomeromycetes</taxon>
        <taxon>Diversisporales</taxon>
        <taxon>Acaulosporaceae</taxon>
        <taxon>Acaulospora</taxon>
    </lineage>
</organism>
<gene>
    <name evidence="1" type="ORF">ACOLOM_LOCUS13387</name>
</gene>
<proteinExistence type="predicted"/>
<keyword evidence="2" id="KW-1185">Reference proteome</keyword>
<evidence type="ECO:0000313" key="1">
    <source>
        <dbReference type="EMBL" id="CAG8764780.1"/>
    </source>
</evidence>
<reference evidence="1" key="1">
    <citation type="submission" date="2021-06" db="EMBL/GenBank/DDBJ databases">
        <authorList>
            <person name="Kallberg Y."/>
            <person name="Tangrot J."/>
            <person name="Rosling A."/>
        </authorList>
    </citation>
    <scope>NUCLEOTIDE SEQUENCE</scope>
    <source>
        <strain evidence="1">CL356</strain>
    </source>
</reference>
<comment type="caution">
    <text evidence="1">The sequence shown here is derived from an EMBL/GenBank/DDBJ whole genome shotgun (WGS) entry which is preliminary data.</text>
</comment>
<name>A0ACA9QTA7_9GLOM</name>
<dbReference type="EMBL" id="CAJVPT010061112">
    <property type="protein sequence ID" value="CAG8764780.1"/>
    <property type="molecule type" value="Genomic_DNA"/>
</dbReference>
<evidence type="ECO:0000313" key="2">
    <source>
        <dbReference type="Proteomes" id="UP000789525"/>
    </source>
</evidence>
<feature type="non-terminal residue" evidence="1">
    <location>
        <position position="78"/>
    </location>
</feature>